<proteinExistence type="predicted"/>
<sequence>MRKPRKKKIPEIKKIWDLPLEEIERIIASIEDRFPTSNQLESYRKEIKRREEGEDVKEVQD</sequence>
<reference evidence="1" key="1">
    <citation type="submission" date="2022-09" db="EMBL/GenBank/DDBJ databases">
        <authorList>
            <person name="Cebeci A."/>
            <person name="Ture M."/>
            <person name="Alemdag M."/>
            <person name="Altinok I."/>
        </authorList>
    </citation>
    <scope>NUCLEOTIDE SEQUENCE</scope>
</reference>
<evidence type="ECO:0000313" key="2">
    <source>
        <dbReference type="Proteomes" id="UP001163735"/>
    </source>
</evidence>
<name>A0A9E8JZN3_9CAUD</name>
<dbReference type="Proteomes" id="UP001163735">
    <property type="component" value="Segment"/>
</dbReference>
<protein>
    <submittedName>
        <fullName evidence="1">Uncharacterized protein</fullName>
    </submittedName>
</protein>
<gene>
    <name evidence="1" type="ORF">APT65_00032</name>
</gene>
<accession>A0A9E8JZN3</accession>
<evidence type="ECO:0000313" key="1">
    <source>
        <dbReference type="EMBL" id="UZV39647.1"/>
    </source>
</evidence>
<dbReference type="EMBL" id="OP491958">
    <property type="protein sequence ID" value="UZV39647.1"/>
    <property type="molecule type" value="Genomic_DNA"/>
</dbReference>
<organism evidence="1 2">
    <name type="scientific">Aeromonas phage APT65</name>
    <dbReference type="NCBI Taxonomy" id="2982914"/>
    <lineage>
        <taxon>Viruses</taxon>
        <taxon>Duplodnaviria</taxon>
        <taxon>Heunggongvirae</taxon>
        <taxon>Uroviricota</taxon>
        <taxon>Caudoviricetes</taxon>
        <taxon>Aquaneticvirus</taxon>
        <taxon>Aquaneticvirus ApT65</taxon>
    </lineage>
</organism>
<keyword evidence="2" id="KW-1185">Reference proteome</keyword>